<dbReference type="GO" id="GO:0016740">
    <property type="term" value="F:transferase activity"/>
    <property type="evidence" value="ECO:0007669"/>
    <property type="project" value="UniProtKB-KW"/>
</dbReference>
<dbReference type="PANTHER" id="PTHR38589:SF1">
    <property type="entry name" value="BLR0621 PROTEIN"/>
    <property type="match status" value="1"/>
</dbReference>
<feature type="active site" description="Proton donor/acceptor" evidence="7">
    <location>
        <position position="141"/>
    </location>
</feature>
<evidence type="ECO:0000256" key="4">
    <source>
        <dbReference type="ARBA" id="ARBA00022960"/>
    </source>
</evidence>
<dbReference type="UniPathway" id="UPA00219"/>
<dbReference type="AlphaFoldDB" id="A0A1N7JNV5"/>
<dbReference type="RefSeq" id="WP_084194621.1">
    <property type="nucleotide sequence ID" value="NZ_FTOA01000002.1"/>
</dbReference>
<evidence type="ECO:0000256" key="5">
    <source>
        <dbReference type="ARBA" id="ARBA00022984"/>
    </source>
</evidence>
<evidence type="ECO:0000259" key="8">
    <source>
        <dbReference type="PROSITE" id="PS52029"/>
    </source>
</evidence>
<dbReference type="OrthoDB" id="9804204at2"/>
<evidence type="ECO:0000256" key="2">
    <source>
        <dbReference type="ARBA" id="ARBA00005992"/>
    </source>
</evidence>
<dbReference type="InterPro" id="IPR038063">
    <property type="entry name" value="Transpep_catalytic_dom"/>
</dbReference>
<dbReference type="EMBL" id="FTOA01000002">
    <property type="protein sequence ID" value="SIS51039.1"/>
    <property type="molecule type" value="Genomic_DNA"/>
</dbReference>
<dbReference type="InterPro" id="IPR005490">
    <property type="entry name" value="LD_TPept_cat_dom"/>
</dbReference>
<proteinExistence type="inferred from homology"/>
<dbReference type="GO" id="GO:0008360">
    <property type="term" value="P:regulation of cell shape"/>
    <property type="evidence" value="ECO:0007669"/>
    <property type="project" value="UniProtKB-UniRule"/>
</dbReference>
<protein>
    <submittedName>
        <fullName evidence="9">L,D-transpeptidase catalytic domain</fullName>
    </submittedName>
</protein>
<dbReference type="CDD" id="cd16913">
    <property type="entry name" value="YkuD_like"/>
    <property type="match status" value="1"/>
</dbReference>
<sequence>MPDQPHDILVIATSPDARQGEIRHRGRTFRCAVGKGGLKPAADKREGDGASPIGRYPLRQVFYRPDHQPTPQTCLPVTAITPAMGWCDDPADPAYNRLVTLPHAASHERLWRDDHLYDLVLVLGHNDDPPQPGLGSAIFLHVARPGYLPTEGCVALAVEDVRSLLQQLGPDDQLEIMITPA</sequence>
<dbReference type="Proteomes" id="UP000185678">
    <property type="component" value="Unassembled WGS sequence"/>
</dbReference>
<accession>A0A1N7JNV5</accession>
<evidence type="ECO:0000256" key="7">
    <source>
        <dbReference type="PROSITE-ProRule" id="PRU01373"/>
    </source>
</evidence>
<keyword evidence="4 7" id="KW-0133">Cell shape</keyword>
<dbReference type="Pfam" id="PF03734">
    <property type="entry name" value="YkuD"/>
    <property type="match status" value="1"/>
</dbReference>
<dbReference type="PANTHER" id="PTHR38589">
    <property type="entry name" value="BLR0621 PROTEIN"/>
    <property type="match status" value="1"/>
</dbReference>
<name>A0A1N7JNV5_9PROT</name>
<organism evidence="9 10">
    <name type="scientific">Insolitispirillum peregrinum</name>
    <dbReference type="NCBI Taxonomy" id="80876"/>
    <lineage>
        <taxon>Bacteria</taxon>
        <taxon>Pseudomonadati</taxon>
        <taxon>Pseudomonadota</taxon>
        <taxon>Alphaproteobacteria</taxon>
        <taxon>Rhodospirillales</taxon>
        <taxon>Novispirillaceae</taxon>
        <taxon>Insolitispirillum</taxon>
    </lineage>
</organism>
<comment type="pathway">
    <text evidence="1 7">Cell wall biogenesis; peptidoglycan biosynthesis.</text>
</comment>
<reference evidence="9 10" key="1">
    <citation type="submission" date="2017-01" db="EMBL/GenBank/DDBJ databases">
        <authorList>
            <person name="Mah S.A."/>
            <person name="Swanson W.J."/>
            <person name="Moy G.W."/>
            <person name="Vacquier V.D."/>
        </authorList>
    </citation>
    <scope>NUCLEOTIDE SEQUENCE [LARGE SCALE GENOMIC DNA]</scope>
    <source>
        <strain evidence="9 10">DSM 11589</strain>
    </source>
</reference>
<comment type="similarity">
    <text evidence="2">Belongs to the YkuD family.</text>
</comment>
<evidence type="ECO:0000256" key="1">
    <source>
        <dbReference type="ARBA" id="ARBA00004752"/>
    </source>
</evidence>
<dbReference type="GO" id="GO:0071555">
    <property type="term" value="P:cell wall organization"/>
    <property type="evidence" value="ECO:0007669"/>
    <property type="project" value="UniProtKB-UniRule"/>
</dbReference>
<feature type="active site" description="Nucleophile" evidence="7">
    <location>
        <position position="153"/>
    </location>
</feature>
<keyword evidence="6 7" id="KW-0961">Cell wall biogenesis/degradation</keyword>
<keyword evidence="10" id="KW-1185">Reference proteome</keyword>
<gene>
    <name evidence="9" type="ORF">SAMN05421779_102405</name>
</gene>
<keyword evidence="3" id="KW-0808">Transferase</keyword>
<dbReference type="STRING" id="80876.SAMN05421779_102405"/>
<dbReference type="GO" id="GO:0009252">
    <property type="term" value="P:peptidoglycan biosynthetic process"/>
    <property type="evidence" value="ECO:0007669"/>
    <property type="project" value="UniProtKB-UniPathway"/>
</dbReference>
<dbReference type="SUPFAM" id="SSF141523">
    <property type="entry name" value="L,D-transpeptidase catalytic domain-like"/>
    <property type="match status" value="1"/>
</dbReference>
<evidence type="ECO:0000313" key="10">
    <source>
        <dbReference type="Proteomes" id="UP000185678"/>
    </source>
</evidence>
<dbReference type="GO" id="GO:0004180">
    <property type="term" value="F:carboxypeptidase activity"/>
    <property type="evidence" value="ECO:0007669"/>
    <property type="project" value="UniProtKB-ARBA"/>
</dbReference>
<keyword evidence="5 7" id="KW-0573">Peptidoglycan synthesis</keyword>
<evidence type="ECO:0000313" key="9">
    <source>
        <dbReference type="EMBL" id="SIS51039.1"/>
    </source>
</evidence>
<feature type="domain" description="L,D-TPase catalytic" evidence="8">
    <location>
        <begin position="9"/>
        <end position="179"/>
    </location>
</feature>
<dbReference type="PROSITE" id="PS52029">
    <property type="entry name" value="LD_TPASE"/>
    <property type="match status" value="1"/>
</dbReference>
<evidence type="ECO:0000256" key="6">
    <source>
        <dbReference type="ARBA" id="ARBA00023316"/>
    </source>
</evidence>
<evidence type="ECO:0000256" key="3">
    <source>
        <dbReference type="ARBA" id="ARBA00022679"/>
    </source>
</evidence>